<dbReference type="SUPFAM" id="SSF53041">
    <property type="entry name" value="Resolvase-like"/>
    <property type="match status" value="1"/>
</dbReference>
<dbReference type="PANTHER" id="PTHR30461">
    <property type="entry name" value="DNA-INVERTASE FROM LAMBDOID PROPHAGE"/>
    <property type="match status" value="1"/>
</dbReference>
<feature type="active site" description="O-(5'-phospho-DNA)-serine intermediate" evidence="4 5">
    <location>
        <position position="12"/>
    </location>
</feature>
<dbReference type="InterPro" id="IPR025827">
    <property type="entry name" value="Zn_ribbon_recom_dom"/>
</dbReference>
<dbReference type="AlphaFoldDB" id="A0A9Q9F1K3"/>
<protein>
    <submittedName>
        <fullName evidence="9">Recombinase family protein</fullName>
    </submittedName>
</protein>
<dbReference type="PROSITE" id="PS00397">
    <property type="entry name" value="RECOMBINASES_1"/>
    <property type="match status" value="1"/>
</dbReference>
<evidence type="ECO:0000313" key="9">
    <source>
        <dbReference type="EMBL" id="UTH13840.1"/>
    </source>
</evidence>
<dbReference type="Gene3D" id="3.40.50.1390">
    <property type="entry name" value="Resolvase, N-terminal catalytic domain"/>
    <property type="match status" value="1"/>
</dbReference>
<dbReference type="InterPro" id="IPR050639">
    <property type="entry name" value="SSR_resolvase"/>
</dbReference>
<evidence type="ECO:0000259" key="7">
    <source>
        <dbReference type="PROSITE" id="PS51736"/>
    </source>
</evidence>
<organism evidence="9 10">
    <name type="scientific">Macrococcus equipercicus</name>
    <dbReference type="NCBI Taxonomy" id="69967"/>
    <lineage>
        <taxon>Bacteria</taxon>
        <taxon>Bacillati</taxon>
        <taxon>Bacillota</taxon>
        <taxon>Bacilli</taxon>
        <taxon>Bacillales</taxon>
        <taxon>Staphylococcaceae</taxon>
        <taxon>Macrococcus</taxon>
    </lineage>
</organism>
<evidence type="ECO:0000256" key="5">
    <source>
        <dbReference type="PROSITE-ProRule" id="PRU10137"/>
    </source>
</evidence>
<keyword evidence="1" id="KW-0229">DNA integration</keyword>
<dbReference type="CDD" id="cd00338">
    <property type="entry name" value="Ser_Recombinase"/>
    <property type="match status" value="1"/>
</dbReference>
<dbReference type="EMBL" id="CP073809">
    <property type="protein sequence ID" value="UTH13840.1"/>
    <property type="molecule type" value="Genomic_DNA"/>
</dbReference>
<dbReference type="PROSITE" id="PS51736">
    <property type="entry name" value="RECOMBINASES_3"/>
    <property type="match status" value="1"/>
</dbReference>
<dbReference type="Gene3D" id="3.90.1750.20">
    <property type="entry name" value="Putative Large Serine Recombinase, Chain B, Domain 2"/>
    <property type="match status" value="1"/>
</dbReference>
<name>A0A9Q9F1K3_9STAP</name>
<dbReference type="Proteomes" id="UP001057381">
    <property type="component" value="Chromosome"/>
</dbReference>
<dbReference type="InterPro" id="IPR011109">
    <property type="entry name" value="DNA_bind_recombinase_dom"/>
</dbReference>
<dbReference type="Pfam" id="PF13408">
    <property type="entry name" value="Zn_ribbon_recom"/>
    <property type="match status" value="1"/>
</dbReference>
<keyword evidence="3" id="KW-0233">DNA recombination</keyword>
<dbReference type="Pfam" id="PF07508">
    <property type="entry name" value="Recombinase"/>
    <property type="match status" value="1"/>
</dbReference>
<dbReference type="InterPro" id="IPR006119">
    <property type="entry name" value="Resolv_N"/>
</dbReference>
<reference evidence="9" key="1">
    <citation type="submission" date="2021-04" db="EMBL/GenBank/DDBJ databases">
        <title>Complete Genome Sequences of Macrococcus spp. from dog and cattle.</title>
        <authorList>
            <person name="Schwendener S."/>
            <person name="Perreten V."/>
        </authorList>
    </citation>
    <scope>NUCLEOTIDE SEQUENCE</scope>
    <source>
        <strain evidence="9">Epi0143-OL</strain>
    </source>
</reference>
<dbReference type="GO" id="GO:0015074">
    <property type="term" value="P:DNA integration"/>
    <property type="evidence" value="ECO:0007669"/>
    <property type="project" value="UniProtKB-KW"/>
</dbReference>
<accession>A0A9Q9F1K3</accession>
<evidence type="ECO:0000256" key="3">
    <source>
        <dbReference type="ARBA" id="ARBA00023172"/>
    </source>
</evidence>
<feature type="domain" description="Recombinase" evidence="8">
    <location>
        <begin position="158"/>
        <end position="281"/>
    </location>
</feature>
<evidence type="ECO:0000256" key="6">
    <source>
        <dbReference type="SAM" id="Coils"/>
    </source>
</evidence>
<feature type="domain" description="Resolvase/invertase-type recombinase catalytic" evidence="7">
    <location>
        <begin position="4"/>
        <end position="151"/>
    </location>
</feature>
<evidence type="ECO:0000313" key="10">
    <source>
        <dbReference type="Proteomes" id="UP001057381"/>
    </source>
</evidence>
<keyword evidence="6" id="KW-0175">Coiled coil</keyword>
<evidence type="ECO:0000256" key="2">
    <source>
        <dbReference type="ARBA" id="ARBA00023125"/>
    </source>
</evidence>
<evidence type="ECO:0000259" key="8">
    <source>
        <dbReference type="PROSITE" id="PS51737"/>
    </source>
</evidence>
<proteinExistence type="predicted"/>
<dbReference type="GO" id="GO:0000150">
    <property type="term" value="F:DNA strand exchange activity"/>
    <property type="evidence" value="ECO:0007669"/>
    <property type="project" value="InterPro"/>
</dbReference>
<feature type="coiled-coil region" evidence="6">
    <location>
        <begin position="387"/>
        <end position="442"/>
    </location>
</feature>
<dbReference type="Pfam" id="PF00239">
    <property type="entry name" value="Resolvase"/>
    <property type="match status" value="1"/>
</dbReference>
<dbReference type="PROSITE" id="PS51737">
    <property type="entry name" value="RECOMBINASE_DNA_BIND"/>
    <property type="match status" value="1"/>
</dbReference>
<dbReference type="RefSeq" id="WP_188017760.1">
    <property type="nucleotide sequence ID" value="NZ_CP073809.1"/>
</dbReference>
<dbReference type="PANTHER" id="PTHR30461:SF23">
    <property type="entry name" value="DNA RECOMBINASE-RELATED"/>
    <property type="match status" value="1"/>
</dbReference>
<evidence type="ECO:0000256" key="4">
    <source>
        <dbReference type="PIRSR" id="PIRSR606118-50"/>
    </source>
</evidence>
<dbReference type="GO" id="GO:0003677">
    <property type="term" value="F:DNA binding"/>
    <property type="evidence" value="ECO:0007669"/>
    <property type="project" value="UniProtKB-KW"/>
</dbReference>
<evidence type="ECO:0000256" key="1">
    <source>
        <dbReference type="ARBA" id="ARBA00022908"/>
    </source>
</evidence>
<sequence length="541" mass="61633">MNKKAAIYARVSTVAQAEEGFSIDGQIALLKDVCKQNGYDVYDIYVDRGISGKNMDRPALLQMNEDARQGKFQVIAVFKTNRLARNTSDLLKMVEEYQKNNVEFLSYSEKFDTTSAAGKLMLQIISSMAEFERNQIVENVTMGLEKRAKNGYYNGNKLLGYDKIPNDKRHLAINESEAEIVRRIFNEYANGKGYRAIANGLNKEGLRTKKGNPFDIAGVKYILNNVFYIGQIKFQQYIGWNEKRRKGYNPNPIIAEGKHEPIIEKDLWDKVQRRMAEMSKKPQVHGKGTNVLTGLIRCSSCGHAHAAANTVNTVKGEKKKIRYYSCSQFKNKGAAVCSANSVRADLIEPYVMNRVIEVINNDKILEKVVARANERLQEQPVQIDRNINIKKAEMNELQTKLNNLTVALSSSPDLAPVLKDSINEYQDNITKIENEILLLTEKLKDKHIPTISVDEVKTALKAIFKDVERLEKHQLKALYLSVIEEIHFRKHKEPGKKYEFFITLKITPEVLKEVFNDKQPEEALLSASSLFLSNNILYLEI</sequence>
<dbReference type="KEGG" id="mequ:KFV11_00225"/>
<dbReference type="InterPro" id="IPR006118">
    <property type="entry name" value="Recombinase_CS"/>
</dbReference>
<dbReference type="InterPro" id="IPR038109">
    <property type="entry name" value="DNA_bind_recomb_sf"/>
</dbReference>
<dbReference type="SMART" id="SM00857">
    <property type="entry name" value="Resolvase"/>
    <property type="match status" value="1"/>
</dbReference>
<keyword evidence="2" id="KW-0238">DNA-binding</keyword>
<dbReference type="InterPro" id="IPR036162">
    <property type="entry name" value="Resolvase-like_N_sf"/>
</dbReference>
<gene>
    <name evidence="9" type="ORF">KFV11_00225</name>
</gene>